<dbReference type="PATRIC" id="fig|243090.15.peg.2313"/>
<keyword evidence="3" id="KW-0444">Lipid biosynthesis</keyword>
<evidence type="ECO:0000313" key="16">
    <source>
        <dbReference type="Proteomes" id="UP000001025"/>
    </source>
</evidence>
<sequence>MLFFRRKRDVGHLLAASHDLFNAPRDQDRSLMSTVVEPKKNRGPGKSKGNADQPNTHVPESTTLELPQTGGKLRLDQPQAEDADGFSSLVAQKAAKKRDLAKPTKADRVRASNISWWAVGWLAMAHIVCLAAPFTFTWTALITALVLHWVAGSLGICLGYHRLLTHTGMKTYNWVRYAFAAIGCFAGEGSPLDWVADHRKHHAHSDLEGDPHSPHDGGIWSHIFWLAFHTHNGDRDAYLTRWVPDLYKDPAMRAFDMLFLPIHIVASFALLGIGYAFGGWELGVSMLVWGMFVRLVAVLHATWMVNSASHMWGYQNYETTDDSRNNWLVAIVAYGEGWHNNHHAYPRMAKHGHKWWEFDITWQAIKLLRAVGLVWDVVDYRTVAEKKARDAKQSAAA</sequence>
<feature type="compositionally biased region" description="Polar residues" evidence="12">
    <location>
        <begin position="50"/>
        <end position="66"/>
    </location>
</feature>
<evidence type="ECO:0000256" key="12">
    <source>
        <dbReference type="SAM" id="MobiDB-lite"/>
    </source>
</evidence>
<dbReference type="GO" id="GO:0016717">
    <property type="term" value="F:oxidoreductase activity, acting on paired donors, with oxidation of a pair of donors resulting in the reduction of molecular oxygen to two molecules of water"/>
    <property type="evidence" value="ECO:0007669"/>
    <property type="project" value="InterPro"/>
</dbReference>
<feature type="transmembrane region" description="Helical" evidence="13">
    <location>
        <begin position="114"/>
        <end position="134"/>
    </location>
</feature>
<dbReference type="Proteomes" id="UP000001025">
    <property type="component" value="Chromosome"/>
</dbReference>
<dbReference type="CDD" id="cd03505">
    <property type="entry name" value="Delta9-FADS-like"/>
    <property type="match status" value="1"/>
</dbReference>
<dbReference type="EC" id="1.14.99.5" evidence="15"/>
<dbReference type="PRINTS" id="PR00075">
    <property type="entry name" value="FACDDSATRASE"/>
</dbReference>
<feature type="region of interest" description="Disordered" evidence="12">
    <location>
        <begin position="36"/>
        <end position="69"/>
    </location>
</feature>
<evidence type="ECO:0000313" key="15">
    <source>
        <dbReference type="EMBL" id="CAD78148.1"/>
    </source>
</evidence>
<keyword evidence="5" id="KW-0276">Fatty acid metabolism</keyword>
<keyword evidence="8" id="KW-0408">Iron</keyword>
<evidence type="ECO:0000256" key="13">
    <source>
        <dbReference type="SAM" id="Phobius"/>
    </source>
</evidence>
<keyword evidence="7 15" id="KW-0560">Oxidoreductase</keyword>
<evidence type="ECO:0000256" key="6">
    <source>
        <dbReference type="ARBA" id="ARBA00022989"/>
    </source>
</evidence>
<dbReference type="Pfam" id="PF00487">
    <property type="entry name" value="FA_desaturase"/>
    <property type="match status" value="1"/>
</dbReference>
<evidence type="ECO:0000256" key="1">
    <source>
        <dbReference type="ARBA" id="ARBA00004141"/>
    </source>
</evidence>
<organism evidence="15 16">
    <name type="scientific">Rhodopirellula baltica (strain DSM 10527 / NCIMB 13988 / SH1)</name>
    <dbReference type="NCBI Taxonomy" id="243090"/>
    <lineage>
        <taxon>Bacteria</taxon>
        <taxon>Pseudomonadati</taxon>
        <taxon>Planctomycetota</taxon>
        <taxon>Planctomycetia</taxon>
        <taxon>Pirellulales</taxon>
        <taxon>Pirellulaceae</taxon>
        <taxon>Rhodopirellula</taxon>
    </lineage>
</organism>
<feature type="transmembrane region" description="Helical" evidence="13">
    <location>
        <begin position="286"/>
        <end position="305"/>
    </location>
</feature>
<keyword evidence="16" id="KW-1185">Reference proteome</keyword>
<evidence type="ECO:0000256" key="4">
    <source>
        <dbReference type="ARBA" id="ARBA00022692"/>
    </source>
</evidence>
<protein>
    <submittedName>
        <fullName evidence="15">Delta-9 desaturase</fullName>
        <ecNumber evidence="15">1.14.99.5</ecNumber>
    </submittedName>
</protein>
<dbReference type="GO" id="GO:0016020">
    <property type="term" value="C:membrane"/>
    <property type="evidence" value="ECO:0007669"/>
    <property type="project" value="UniProtKB-SubCell"/>
</dbReference>
<keyword evidence="11" id="KW-0275">Fatty acid biosynthesis</keyword>
<evidence type="ECO:0000259" key="14">
    <source>
        <dbReference type="Pfam" id="PF00487"/>
    </source>
</evidence>
<evidence type="ECO:0000256" key="9">
    <source>
        <dbReference type="ARBA" id="ARBA00023098"/>
    </source>
</evidence>
<dbReference type="PANTHER" id="PTHR11351">
    <property type="entry name" value="ACYL-COA DESATURASE"/>
    <property type="match status" value="1"/>
</dbReference>
<feature type="domain" description="Fatty acid desaturase" evidence="14">
    <location>
        <begin position="137"/>
        <end position="352"/>
    </location>
</feature>
<evidence type="ECO:0000256" key="7">
    <source>
        <dbReference type="ARBA" id="ARBA00023002"/>
    </source>
</evidence>
<evidence type="ECO:0000256" key="3">
    <source>
        <dbReference type="ARBA" id="ARBA00022516"/>
    </source>
</evidence>
<evidence type="ECO:0000256" key="8">
    <source>
        <dbReference type="ARBA" id="ARBA00023004"/>
    </source>
</evidence>
<keyword evidence="4 13" id="KW-0812">Transmembrane</keyword>
<dbReference type="STRING" id="243090.RB4876"/>
<keyword evidence="9" id="KW-0443">Lipid metabolism</keyword>
<dbReference type="HOGENOM" id="CLU_027359_1_0_0"/>
<dbReference type="EnsemblBacteria" id="CAD78148">
    <property type="protein sequence ID" value="CAD78148"/>
    <property type="gene ID" value="RB4876"/>
</dbReference>
<dbReference type="InterPro" id="IPR005804">
    <property type="entry name" value="FA_desaturase_dom"/>
</dbReference>
<dbReference type="GO" id="GO:0006633">
    <property type="term" value="P:fatty acid biosynthetic process"/>
    <property type="evidence" value="ECO:0007669"/>
    <property type="project" value="UniProtKB-KW"/>
</dbReference>
<evidence type="ECO:0000256" key="5">
    <source>
        <dbReference type="ARBA" id="ARBA00022832"/>
    </source>
</evidence>
<dbReference type="InParanoid" id="Q7UH31"/>
<dbReference type="PANTHER" id="PTHR11351:SF31">
    <property type="entry name" value="DESATURASE 1, ISOFORM A-RELATED"/>
    <property type="match status" value="1"/>
</dbReference>
<gene>
    <name evidence="15" type="ordered locus">RB4876</name>
</gene>
<proteinExistence type="inferred from homology"/>
<evidence type="ECO:0000256" key="2">
    <source>
        <dbReference type="ARBA" id="ARBA00008749"/>
    </source>
</evidence>
<dbReference type="KEGG" id="rba:RB4876"/>
<dbReference type="EMBL" id="BX294141">
    <property type="protein sequence ID" value="CAD78148.1"/>
    <property type="molecule type" value="Genomic_DNA"/>
</dbReference>
<comment type="subcellular location">
    <subcellularLocation>
        <location evidence="1">Membrane</location>
        <topology evidence="1">Multi-pass membrane protein</topology>
    </subcellularLocation>
</comment>
<dbReference type="OrthoDB" id="19906at2"/>
<keyword evidence="10 13" id="KW-0472">Membrane</keyword>
<feature type="transmembrane region" description="Helical" evidence="13">
    <location>
        <begin position="258"/>
        <end position="280"/>
    </location>
</feature>
<dbReference type="AlphaFoldDB" id="Q7UH31"/>
<keyword evidence="6 13" id="KW-1133">Transmembrane helix</keyword>
<evidence type="ECO:0000256" key="10">
    <source>
        <dbReference type="ARBA" id="ARBA00023136"/>
    </source>
</evidence>
<comment type="similarity">
    <text evidence="2">Belongs to the fatty acid desaturase type 2 family.</text>
</comment>
<accession>Q7UH31</accession>
<reference evidence="15 16" key="1">
    <citation type="journal article" date="2003" name="Proc. Natl. Acad. Sci. U.S.A.">
        <title>Complete genome sequence of the marine planctomycete Pirellula sp. strain 1.</title>
        <authorList>
            <person name="Gloeckner F.O."/>
            <person name="Kube M."/>
            <person name="Bauer M."/>
            <person name="Teeling H."/>
            <person name="Lombardot T."/>
            <person name="Ludwig W."/>
            <person name="Gade D."/>
            <person name="Beck A."/>
            <person name="Borzym K."/>
            <person name="Heitmann K."/>
            <person name="Rabus R."/>
            <person name="Schlesner H."/>
            <person name="Amann R."/>
            <person name="Reinhardt R."/>
        </authorList>
    </citation>
    <scope>NUCLEOTIDE SEQUENCE [LARGE SCALE GENOMIC DNA]</scope>
    <source>
        <strain evidence="16">DSM 10527 / NCIMB 13988 / SH1</strain>
    </source>
</reference>
<evidence type="ECO:0000256" key="11">
    <source>
        <dbReference type="ARBA" id="ARBA00023160"/>
    </source>
</evidence>
<name>Q7UH31_RHOBA</name>
<feature type="transmembrane region" description="Helical" evidence="13">
    <location>
        <begin position="140"/>
        <end position="160"/>
    </location>
</feature>
<dbReference type="InterPro" id="IPR015876">
    <property type="entry name" value="Acyl-CoA_DS"/>
</dbReference>
<dbReference type="eggNOG" id="COG1398">
    <property type="taxonomic scope" value="Bacteria"/>
</dbReference>